<evidence type="ECO:0000256" key="1">
    <source>
        <dbReference type="SAM" id="MobiDB-lite"/>
    </source>
</evidence>
<name>A0A139I4S7_9PEZI</name>
<dbReference type="Proteomes" id="UP000073492">
    <property type="component" value="Unassembled WGS sequence"/>
</dbReference>
<sequence>MTPIRPIATTRLRRDHIATPADIRSMESQAVETKSVSSVRDSSDVSKPATNDEAGLRLLQISFSRDQFAESKLASGLAVQSRSEFRSLEWSIAPTQMPEPDKEWSRELRQDSMRTSGIKMHCWPGDSHALSPRTGTLVHESSRFISAFGPTSTLRTMALYRLGCGFTTVKWALMFR</sequence>
<evidence type="ECO:0000313" key="3">
    <source>
        <dbReference type="Proteomes" id="UP000073492"/>
    </source>
</evidence>
<reference evidence="2 3" key="1">
    <citation type="submission" date="2015-07" db="EMBL/GenBank/DDBJ databases">
        <title>Comparative genomics of the Sigatoka disease complex on banana suggests a link between parallel evolutionary changes in Pseudocercospora fijiensis and Pseudocercospora eumusae and increased virulence on the banana host.</title>
        <authorList>
            <person name="Chang T.-C."/>
            <person name="Salvucci A."/>
            <person name="Crous P.W."/>
            <person name="Stergiopoulos I."/>
        </authorList>
    </citation>
    <scope>NUCLEOTIDE SEQUENCE [LARGE SCALE GENOMIC DNA]</scope>
    <source>
        <strain evidence="2 3">CBS 116634</strain>
    </source>
</reference>
<dbReference type="AlphaFoldDB" id="A0A139I4S7"/>
<proteinExistence type="predicted"/>
<organism evidence="2 3">
    <name type="scientific">Pseudocercospora musae</name>
    <dbReference type="NCBI Taxonomy" id="113226"/>
    <lineage>
        <taxon>Eukaryota</taxon>
        <taxon>Fungi</taxon>
        <taxon>Dikarya</taxon>
        <taxon>Ascomycota</taxon>
        <taxon>Pezizomycotina</taxon>
        <taxon>Dothideomycetes</taxon>
        <taxon>Dothideomycetidae</taxon>
        <taxon>Mycosphaerellales</taxon>
        <taxon>Mycosphaerellaceae</taxon>
        <taxon>Pseudocercospora</taxon>
    </lineage>
</organism>
<evidence type="ECO:0000313" key="2">
    <source>
        <dbReference type="EMBL" id="KXT09738.1"/>
    </source>
</evidence>
<keyword evidence="3" id="KW-1185">Reference proteome</keyword>
<feature type="region of interest" description="Disordered" evidence="1">
    <location>
        <begin position="20"/>
        <end position="51"/>
    </location>
</feature>
<comment type="caution">
    <text evidence="2">The sequence shown here is derived from an EMBL/GenBank/DDBJ whole genome shotgun (WGS) entry which is preliminary data.</text>
</comment>
<accession>A0A139I4S7</accession>
<protein>
    <submittedName>
        <fullName evidence="2">Uncharacterized protein</fullName>
    </submittedName>
</protein>
<dbReference type="EMBL" id="LFZO01000311">
    <property type="protein sequence ID" value="KXT09738.1"/>
    <property type="molecule type" value="Genomic_DNA"/>
</dbReference>
<gene>
    <name evidence="2" type="ORF">AC579_9999</name>
</gene>